<evidence type="ECO:0000259" key="5">
    <source>
        <dbReference type="Pfam" id="PF01397"/>
    </source>
</evidence>
<dbReference type="Pfam" id="PF01397">
    <property type="entry name" value="Terpene_synth"/>
    <property type="match status" value="1"/>
</dbReference>
<comment type="caution">
    <text evidence="7">The sequence shown here is derived from an EMBL/GenBank/DDBJ whole genome shotgun (WGS) entry which is preliminary data.</text>
</comment>
<dbReference type="InterPro" id="IPR044814">
    <property type="entry name" value="Terpene_cyclase_plant_C1"/>
</dbReference>
<dbReference type="InterPro" id="IPR036965">
    <property type="entry name" value="Terpene_synth_N_sf"/>
</dbReference>
<dbReference type="InterPro" id="IPR050148">
    <property type="entry name" value="Terpene_synthase-like"/>
</dbReference>
<sequence>MSNTIKLSSMPTTGNNWSIAKEHNLVSNTSPLTNSESLLKYFSFRDQLRIEHGQKLKVFKHLFSNVGENTLKGLHMVDAVQRLNLDYYFQDEIDEFLKRQYVISSIQAGGYGHDLHEVALRFQLLRQQGHYVPSGVFARFAEKDGKFNRELAEDIKGMMALYEASQLSTAGEDILDEAEQFSVQVLNQRLGHFGHHEARLLRNTLGYPSHKSLAMFVARNYFGSCQGMNEWIPYLQEVAKVDFNLVQCIHQEEVLQISKWWRELGLAKELKFARDQPLKWYIWSMGCLTDPSFSGERIELTKSISFIYLIDDIFDVYGTLDELTLFTEAVNRWDIEATEQLPDYMKICFKALYQITNEISYKVYQKCGWNPIDSLRKTWATLCNAFLVEAKWFASGQLPKAEEYLKNGIVSSGVHVVLIHIFFLLGQDITKERIHLLDTIPGVISSPATILRLWDDLGSAKDENQEGNDGSYMKCYMMENQGCSSTRARERVMSMISDEWKCLNQEYLFESQFPAIFIKASFNIARMVPLMYSYDEKQGLPRLEELVKSMLYESV</sequence>
<keyword evidence="4" id="KW-0456">Lyase</keyword>
<dbReference type="InterPro" id="IPR005630">
    <property type="entry name" value="Terpene_synthase_metal-bd"/>
</dbReference>
<dbReference type="AlphaFoldDB" id="A0AAD7PV38"/>
<dbReference type="Gene3D" id="1.10.600.10">
    <property type="entry name" value="Farnesyl Diphosphate Synthase"/>
    <property type="match status" value="1"/>
</dbReference>
<dbReference type="PANTHER" id="PTHR31225">
    <property type="entry name" value="OS04G0344100 PROTEIN-RELATED"/>
    <property type="match status" value="1"/>
</dbReference>
<dbReference type="Gene3D" id="1.50.10.130">
    <property type="entry name" value="Terpene synthase, N-terminal domain"/>
    <property type="match status" value="1"/>
</dbReference>
<dbReference type="GO" id="GO:0016102">
    <property type="term" value="P:diterpenoid biosynthetic process"/>
    <property type="evidence" value="ECO:0007669"/>
    <property type="project" value="InterPro"/>
</dbReference>
<dbReference type="SUPFAM" id="SSF48576">
    <property type="entry name" value="Terpenoid synthases"/>
    <property type="match status" value="1"/>
</dbReference>
<dbReference type="PANTHER" id="PTHR31225:SF0">
    <property type="entry name" value="S-(+)-LINALOOL SYNTHASE, CHLOROPLASTIC"/>
    <property type="match status" value="1"/>
</dbReference>
<dbReference type="InterPro" id="IPR008949">
    <property type="entry name" value="Isoprenoid_synthase_dom_sf"/>
</dbReference>
<reference evidence="7" key="1">
    <citation type="journal article" date="2023" name="Science">
        <title>Elucidation of the pathway for biosynthesis of saponin adjuvants from the soapbark tree.</title>
        <authorList>
            <person name="Reed J."/>
            <person name="Orme A."/>
            <person name="El-Demerdash A."/>
            <person name="Owen C."/>
            <person name="Martin L.B.B."/>
            <person name="Misra R.C."/>
            <person name="Kikuchi S."/>
            <person name="Rejzek M."/>
            <person name="Martin A.C."/>
            <person name="Harkess A."/>
            <person name="Leebens-Mack J."/>
            <person name="Louveau T."/>
            <person name="Stephenson M.J."/>
            <person name="Osbourn A."/>
        </authorList>
    </citation>
    <scope>NUCLEOTIDE SEQUENCE</scope>
    <source>
        <strain evidence="7">S10</strain>
    </source>
</reference>
<dbReference type="EMBL" id="JARAOO010000005">
    <property type="protein sequence ID" value="KAJ7968399.1"/>
    <property type="molecule type" value="Genomic_DNA"/>
</dbReference>
<dbReference type="Proteomes" id="UP001163823">
    <property type="component" value="Chromosome 5"/>
</dbReference>
<accession>A0AAD7PV38</accession>
<proteinExistence type="predicted"/>
<comment type="cofactor">
    <cofactor evidence="1">
        <name>Mg(2+)</name>
        <dbReference type="ChEBI" id="CHEBI:18420"/>
    </cofactor>
</comment>
<dbReference type="KEGG" id="qsa:O6P43_012505"/>
<evidence type="ECO:0000259" key="6">
    <source>
        <dbReference type="Pfam" id="PF03936"/>
    </source>
</evidence>
<organism evidence="7 8">
    <name type="scientific">Quillaja saponaria</name>
    <name type="common">Soap bark tree</name>
    <dbReference type="NCBI Taxonomy" id="32244"/>
    <lineage>
        <taxon>Eukaryota</taxon>
        <taxon>Viridiplantae</taxon>
        <taxon>Streptophyta</taxon>
        <taxon>Embryophyta</taxon>
        <taxon>Tracheophyta</taxon>
        <taxon>Spermatophyta</taxon>
        <taxon>Magnoliopsida</taxon>
        <taxon>eudicotyledons</taxon>
        <taxon>Gunneridae</taxon>
        <taxon>Pentapetalae</taxon>
        <taxon>rosids</taxon>
        <taxon>fabids</taxon>
        <taxon>Fabales</taxon>
        <taxon>Quillajaceae</taxon>
        <taxon>Quillaja</taxon>
    </lineage>
</organism>
<dbReference type="GO" id="GO:0010333">
    <property type="term" value="F:terpene synthase activity"/>
    <property type="evidence" value="ECO:0007669"/>
    <property type="project" value="InterPro"/>
</dbReference>
<keyword evidence="8" id="KW-1185">Reference proteome</keyword>
<evidence type="ECO:0000256" key="2">
    <source>
        <dbReference type="ARBA" id="ARBA00022723"/>
    </source>
</evidence>
<gene>
    <name evidence="7" type="ORF">O6P43_012505</name>
</gene>
<feature type="domain" description="Terpene synthase metal-binding" evidence="6">
    <location>
        <begin position="262"/>
        <end position="501"/>
    </location>
</feature>
<dbReference type="SFLD" id="SFLDS00005">
    <property type="entry name" value="Isoprenoid_Synthase_Type_I"/>
    <property type="match status" value="1"/>
</dbReference>
<dbReference type="CDD" id="cd00684">
    <property type="entry name" value="Terpene_cyclase_plant_C1"/>
    <property type="match status" value="1"/>
</dbReference>
<dbReference type="InterPro" id="IPR001906">
    <property type="entry name" value="Terpene_synth_N"/>
</dbReference>
<evidence type="ECO:0000256" key="3">
    <source>
        <dbReference type="ARBA" id="ARBA00022842"/>
    </source>
</evidence>
<dbReference type="InterPro" id="IPR008930">
    <property type="entry name" value="Terpenoid_cyclase/PrenylTrfase"/>
</dbReference>
<name>A0AAD7PV38_QUISA</name>
<dbReference type="SFLD" id="SFLDG01019">
    <property type="entry name" value="Terpene_Cyclase_Like_1_C_Termi"/>
    <property type="match status" value="1"/>
</dbReference>
<evidence type="ECO:0000313" key="8">
    <source>
        <dbReference type="Proteomes" id="UP001163823"/>
    </source>
</evidence>
<feature type="domain" description="Terpene synthase N-terminal" evidence="5">
    <location>
        <begin position="55"/>
        <end position="190"/>
    </location>
</feature>
<evidence type="ECO:0000256" key="1">
    <source>
        <dbReference type="ARBA" id="ARBA00001946"/>
    </source>
</evidence>
<keyword evidence="2" id="KW-0479">Metal-binding</keyword>
<dbReference type="SUPFAM" id="SSF48239">
    <property type="entry name" value="Terpenoid cyclases/Protein prenyltransferases"/>
    <property type="match status" value="1"/>
</dbReference>
<evidence type="ECO:0000256" key="4">
    <source>
        <dbReference type="ARBA" id="ARBA00023239"/>
    </source>
</evidence>
<dbReference type="FunFam" id="1.10.600.10:FF:000007">
    <property type="entry name" value="Isoprene synthase, chloroplastic"/>
    <property type="match status" value="1"/>
</dbReference>
<evidence type="ECO:0000313" key="7">
    <source>
        <dbReference type="EMBL" id="KAJ7968399.1"/>
    </source>
</evidence>
<dbReference type="InterPro" id="IPR034741">
    <property type="entry name" value="Terpene_cyclase-like_1_C"/>
</dbReference>
<protein>
    <submittedName>
        <fullName evidence="7">Nerolidol synthase</fullName>
    </submittedName>
</protein>
<dbReference type="Pfam" id="PF03936">
    <property type="entry name" value="Terpene_synth_C"/>
    <property type="match status" value="1"/>
</dbReference>
<dbReference type="GO" id="GO:0000287">
    <property type="term" value="F:magnesium ion binding"/>
    <property type="evidence" value="ECO:0007669"/>
    <property type="project" value="InterPro"/>
</dbReference>
<keyword evidence="3" id="KW-0460">Magnesium</keyword>